<evidence type="ECO:0000313" key="11">
    <source>
        <dbReference type="EMBL" id="TQM74305.1"/>
    </source>
</evidence>
<evidence type="ECO:0000256" key="6">
    <source>
        <dbReference type="ARBA" id="ARBA00022898"/>
    </source>
</evidence>
<dbReference type="GO" id="GO:0009450">
    <property type="term" value="P:gamma-aminobutyric acid catabolic process"/>
    <property type="evidence" value="ECO:0007669"/>
    <property type="project" value="TreeGrafter"/>
</dbReference>
<comment type="similarity">
    <text evidence="2 9">Belongs to the class-III pyridoxal-phosphate-dependent aminotransferase family.</text>
</comment>
<dbReference type="InterPro" id="IPR049704">
    <property type="entry name" value="Aminotrans_3_PPA_site"/>
</dbReference>
<keyword evidence="6 9" id="KW-0663">Pyridoxal phosphate</keyword>
<evidence type="ECO:0000256" key="1">
    <source>
        <dbReference type="ARBA" id="ARBA00001933"/>
    </source>
</evidence>
<evidence type="ECO:0000256" key="9">
    <source>
        <dbReference type="RuleBase" id="RU003560"/>
    </source>
</evidence>
<dbReference type="OrthoDB" id="3699548at2"/>
<dbReference type="InterPro" id="IPR015421">
    <property type="entry name" value="PyrdxlP-dep_Trfase_major"/>
</dbReference>
<evidence type="ECO:0000256" key="2">
    <source>
        <dbReference type="ARBA" id="ARBA00008954"/>
    </source>
</evidence>
<dbReference type="InterPro" id="IPR005814">
    <property type="entry name" value="Aminotrans_3"/>
</dbReference>
<comment type="cofactor">
    <cofactor evidence="1">
        <name>pyridoxal 5'-phosphate</name>
        <dbReference type="ChEBI" id="CHEBI:597326"/>
    </cofactor>
</comment>
<keyword evidence="5" id="KW-0808">Transferase</keyword>
<dbReference type="RefSeq" id="WP_142258502.1">
    <property type="nucleotide sequence ID" value="NZ_BMPV01000006.1"/>
</dbReference>
<dbReference type="Proteomes" id="UP000319213">
    <property type="component" value="Unassembled WGS sequence"/>
</dbReference>
<dbReference type="PROSITE" id="PS00600">
    <property type="entry name" value="AA_TRANSFER_CLASS_3"/>
    <property type="match status" value="1"/>
</dbReference>
<accession>A0A543IUR7</accession>
<evidence type="ECO:0000256" key="7">
    <source>
        <dbReference type="ARBA" id="ARBA00030921"/>
    </source>
</evidence>
<reference evidence="11 12" key="1">
    <citation type="submission" date="2019-06" db="EMBL/GenBank/DDBJ databases">
        <title>Sequencing the genomes of 1000 actinobacteria strains.</title>
        <authorList>
            <person name="Klenk H.-P."/>
        </authorList>
    </citation>
    <scope>NUCLEOTIDE SEQUENCE [LARGE SCALE GENOMIC DNA]</scope>
    <source>
        <strain evidence="11 12">DSM 43186</strain>
    </source>
</reference>
<feature type="region of interest" description="Disordered" evidence="10">
    <location>
        <begin position="443"/>
        <end position="464"/>
    </location>
</feature>
<gene>
    <name evidence="11" type="ORF">FHX40_0974</name>
</gene>
<dbReference type="CDD" id="cd00610">
    <property type="entry name" value="OAT_like"/>
    <property type="match status" value="1"/>
</dbReference>
<dbReference type="EC" id="2.6.1.36" evidence="3"/>
<dbReference type="InterPro" id="IPR017657">
    <property type="entry name" value="L-lysine_6-transaminase"/>
</dbReference>
<evidence type="ECO:0000256" key="3">
    <source>
        <dbReference type="ARBA" id="ARBA00013071"/>
    </source>
</evidence>
<dbReference type="NCBIfam" id="TIGR03251">
    <property type="entry name" value="LAT_fam"/>
    <property type="match status" value="1"/>
</dbReference>
<protein>
    <recommendedName>
        <fullName evidence="8">L-lysine-epsilon aminotransferase</fullName>
        <ecNumber evidence="3">2.6.1.36</ecNumber>
    </recommendedName>
    <alternativeName>
        <fullName evidence="7">Lysine 6-aminotransferase</fullName>
    </alternativeName>
</protein>
<dbReference type="Pfam" id="PF00202">
    <property type="entry name" value="Aminotran_3"/>
    <property type="match status" value="1"/>
</dbReference>
<dbReference type="PANTHER" id="PTHR43206:SF2">
    <property type="entry name" value="4-AMINOBUTYRATE AMINOTRANSFERASE GABT"/>
    <property type="match status" value="1"/>
</dbReference>
<dbReference type="GO" id="GO:0030170">
    <property type="term" value="F:pyridoxal phosphate binding"/>
    <property type="evidence" value="ECO:0007669"/>
    <property type="project" value="InterPro"/>
</dbReference>
<keyword evidence="12" id="KW-1185">Reference proteome</keyword>
<dbReference type="EMBL" id="VFPQ01000001">
    <property type="protein sequence ID" value="TQM74305.1"/>
    <property type="molecule type" value="Genomic_DNA"/>
</dbReference>
<evidence type="ECO:0000256" key="4">
    <source>
        <dbReference type="ARBA" id="ARBA00022576"/>
    </source>
</evidence>
<dbReference type="AlphaFoldDB" id="A0A543IUR7"/>
<name>A0A543IUR7_9ACTN</name>
<dbReference type="Gene3D" id="3.90.1150.10">
    <property type="entry name" value="Aspartate Aminotransferase, domain 1"/>
    <property type="match status" value="1"/>
</dbReference>
<evidence type="ECO:0000256" key="5">
    <source>
        <dbReference type="ARBA" id="ARBA00022679"/>
    </source>
</evidence>
<dbReference type="GO" id="GO:0045484">
    <property type="term" value="F:L-lysine 6-transaminase activity"/>
    <property type="evidence" value="ECO:0007669"/>
    <property type="project" value="UniProtKB-EC"/>
</dbReference>
<dbReference type="GO" id="GO:0017000">
    <property type="term" value="P:antibiotic biosynthetic process"/>
    <property type="evidence" value="ECO:0007669"/>
    <property type="project" value="InterPro"/>
</dbReference>
<evidence type="ECO:0000313" key="12">
    <source>
        <dbReference type="Proteomes" id="UP000319213"/>
    </source>
</evidence>
<sequence>MERIAPGEVHKVLDRHLLVDGFDFVLDLERSAGSWLVDARTGRRYLDFYTFFASAPLGVNPFRDDPEFLAELGRVAANKPANSDVYTTYFAEFVATFSRVLGDPELPHLFFVEGGALAVENALKCAFDWKSRRNEAAGRSPELGTKVLHLTRAFHGRSGYTLSLTNTDPVKTERFPKFDWPRIEVPATHLFGSLAELEAAEARALAQAREAFERYPHDIACFIAEPIQGEGGDNHMRPEFLQAMQRLCHEYDALFIVDEVQTGVGITGTPWAYQQLGLAPDIVAFAKKVQVGGIMAGRRVDLVPDNVFRVSGRINSTWGGGLVDMVRSRRMLEIIERDGLIPRADVLGERLLTGLRALEAEFPGRIRAVRGRGLMCAFDVASGRRADRDRLLARLRDEEGVLMLPCGETSIRVRPALSVTEQELEYGLAALRRVLLADQPLEDDDADRRHSPIAALRESAPSLA</sequence>
<dbReference type="InterPro" id="IPR015422">
    <property type="entry name" value="PyrdxlP-dep_Trfase_small"/>
</dbReference>
<evidence type="ECO:0000256" key="8">
    <source>
        <dbReference type="ARBA" id="ARBA00050040"/>
    </source>
</evidence>
<organism evidence="11 12">
    <name type="scientific">Thermopolyspora flexuosa</name>
    <dbReference type="NCBI Taxonomy" id="103836"/>
    <lineage>
        <taxon>Bacteria</taxon>
        <taxon>Bacillati</taxon>
        <taxon>Actinomycetota</taxon>
        <taxon>Actinomycetes</taxon>
        <taxon>Streptosporangiales</taxon>
        <taxon>Streptosporangiaceae</taxon>
        <taxon>Thermopolyspora</taxon>
    </lineage>
</organism>
<dbReference type="SUPFAM" id="SSF53383">
    <property type="entry name" value="PLP-dependent transferases"/>
    <property type="match status" value="1"/>
</dbReference>
<dbReference type="InterPro" id="IPR015424">
    <property type="entry name" value="PyrdxlP-dep_Trfase"/>
</dbReference>
<dbReference type="Gene3D" id="3.40.640.10">
    <property type="entry name" value="Type I PLP-dependent aspartate aminotransferase-like (Major domain)"/>
    <property type="match status" value="1"/>
</dbReference>
<keyword evidence="4" id="KW-0032">Aminotransferase</keyword>
<dbReference type="PIRSF" id="PIRSF000521">
    <property type="entry name" value="Transaminase_4ab_Lys_Orn"/>
    <property type="match status" value="1"/>
</dbReference>
<comment type="caution">
    <text evidence="11">The sequence shown here is derived from an EMBL/GenBank/DDBJ whole genome shotgun (WGS) entry which is preliminary data.</text>
</comment>
<evidence type="ECO:0000256" key="10">
    <source>
        <dbReference type="SAM" id="MobiDB-lite"/>
    </source>
</evidence>
<proteinExistence type="inferred from homology"/>
<dbReference type="PANTHER" id="PTHR43206">
    <property type="entry name" value="AMINOTRANSFERASE"/>
    <property type="match status" value="1"/>
</dbReference>